<keyword evidence="2" id="KW-1185">Reference proteome</keyword>
<proteinExistence type="predicted"/>
<reference evidence="2" key="1">
    <citation type="journal article" date="2019" name="Int. J. Syst. Evol. Microbiol.">
        <title>The Global Catalogue of Microorganisms (GCM) 10K type strain sequencing project: providing services to taxonomists for standard genome sequencing and annotation.</title>
        <authorList>
            <consortium name="The Broad Institute Genomics Platform"/>
            <consortium name="The Broad Institute Genome Sequencing Center for Infectious Disease"/>
            <person name="Wu L."/>
            <person name="Ma J."/>
        </authorList>
    </citation>
    <scope>NUCLEOTIDE SEQUENCE [LARGE SCALE GENOMIC DNA]</scope>
    <source>
        <strain evidence="2">JCM 31486</strain>
    </source>
</reference>
<comment type="caution">
    <text evidence="1">The sequence shown here is derived from an EMBL/GenBank/DDBJ whole genome shotgun (WGS) entry which is preliminary data.</text>
</comment>
<evidence type="ECO:0000313" key="2">
    <source>
        <dbReference type="Proteomes" id="UP001597045"/>
    </source>
</evidence>
<gene>
    <name evidence="1" type="ORF">ACFQ1S_06415</name>
</gene>
<protein>
    <submittedName>
        <fullName evidence="1">Uncharacterized protein</fullName>
    </submittedName>
</protein>
<organism evidence="1 2">
    <name type="scientific">Kibdelosporangium lantanae</name>
    <dbReference type="NCBI Taxonomy" id="1497396"/>
    <lineage>
        <taxon>Bacteria</taxon>
        <taxon>Bacillati</taxon>
        <taxon>Actinomycetota</taxon>
        <taxon>Actinomycetes</taxon>
        <taxon>Pseudonocardiales</taxon>
        <taxon>Pseudonocardiaceae</taxon>
        <taxon>Kibdelosporangium</taxon>
    </lineage>
</organism>
<accession>A0ABW3M8L1</accession>
<name>A0ABW3M8L1_9PSEU</name>
<feature type="non-terminal residue" evidence="1">
    <location>
        <position position="1"/>
    </location>
</feature>
<sequence length="165" mass="17792">SAEFVLGTTPPTRAEDEPAYPPLLRMAMTGARFPLVVTSSLACVAAARAMRLPSVLLLTPWTDLTEVLLVAPEARPTYVATDMRDLLRHQPIVNCDARFWSCEEWIASVSVAGELRLHPGPMSALAAGARVMCAAAWNWPGSGLDVTTAVEQFMDLVSSVPSGRR</sequence>
<evidence type="ECO:0000313" key="1">
    <source>
        <dbReference type="EMBL" id="MFD1045250.1"/>
    </source>
</evidence>
<dbReference type="Proteomes" id="UP001597045">
    <property type="component" value="Unassembled WGS sequence"/>
</dbReference>
<dbReference type="EMBL" id="JBHTIS010000246">
    <property type="protein sequence ID" value="MFD1045250.1"/>
    <property type="molecule type" value="Genomic_DNA"/>
</dbReference>